<reference evidence="2 3" key="1">
    <citation type="journal article" date="2018" name="BMC Genomics">
        <title>Comparative genome analyses reveal sequence features reflecting distinct modes of host-adaptation between dicot and monocot powdery mildew.</title>
        <authorList>
            <person name="Wu Y."/>
            <person name="Ma X."/>
            <person name="Pan Z."/>
            <person name="Kale S.D."/>
            <person name="Song Y."/>
            <person name="King H."/>
            <person name="Zhang Q."/>
            <person name="Presley C."/>
            <person name="Deng X."/>
            <person name="Wei C.I."/>
            <person name="Xiao S."/>
        </authorList>
    </citation>
    <scope>NUCLEOTIDE SEQUENCE [LARGE SCALE GENOMIC DNA]</scope>
    <source>
        <strain evidence="2">UMSG1</strain>
    </source>
</reference>
<organism evidence="2 3">
    <name type="scientific">Golovinomyces cichoracearum</name>
    <dbReference type="NCBI Taxonomy" id="62708"/>
    <lineage>
        <taxon>Eukaryota</taxon>
        <taxon>Fungi</taxon>
        <taxon>Dikarya</taxon>
        <taxon>Ascomycota</taxon>
        <taxon>Pezizomycotina</taxon>
        <taxon>Leotiomycetes</taxon>
        <taxon>Erysiphales</taxon>
        <taxon>Erysiphaceae</taxon>
        <taxon>Golovinomyces</taxon>
    </lineage>
</organism>
<dbReference type="AlphaFoldDB" id="A0A420JC90"/>
<dbReference type="EMBL" id="MCBS01008460">
    <property type="protein sequence ID" value="RKF87931.1"/>
    <property type="molecule type" value="Genomic_DNA"/>
</dbReference>
<evidence type="ECO:0000313" key="2">
    <source>
        <dbReference type="EMBL" id="RKF87931.1"/>
    </source>
</evidence>
<proteinExistence type="predicted"/>
<evidence type="ECO:0000313" key="3">
    <source>
        <dbReference type="Proteomes" id="UP000285326"/>
    </source>
</evidence>
<dbReference type="Proteomes" id="UP000285326">
    <property type="component" value="Unassembled WGS sequence"/>
</dbReference>
<feature type="region of interest" description="Disordered" evidence="1">
    <location>
        <begin position="66"/>
        <end position="85"/>
    </location>
</feature>
<accession>A0A420JC90</accession>
<comment type="caution">
    <text evidence="2">The sequence shown here is derived from an EMBL/GenBank/DDBJ whole genome shotgun (WGS) entry which is preliminary data.</text>
</comment>
<evidence type="ECO:0000256" key="1">
    <source>
        <dbReference type="SAM" id="MobiDB-lite"/>
    </source>
</evidence>
<name>A0A420JC90_9PEZI</name>
<protein>
    <submittedName>
        <fullName evidence="2">Uncharacterized protein</fullName>
    </submittedName>
</protein>
<gene>
    <name evidence="2" type="ORF">GcM1_084003</name>
</gene>
<sequence length="85" mass="9608">MHTNAVLVEENRQLRAANQRQKRKRGIKRSFIQTGGMLTVQEGIELVEMTENGHIRVAGHREFLKVNPSQNIPESSPIEGEEATD</sequence>
<feature type="non-terminal residue" evidence="2">
    <location>
        <position position="85"/>
    </location>
</feature>